<dbReference type="InterPro" id="IPR054209">
    <property type="entry name" value="DUF6916"/>
</dbReference>
<dbReference type="Proteomes" id="UP000220629">
    <property type="component" value="Unassembled WGS sequence"/>
</dbReference>
<proteinExistence type="predicted"/>
<reference evidence="3" key="1">
    <citation type="submission" date="2017-09" db="EMBL/GenBank/DDBJ databases">
        <title>FDA dAtabase for Regulatory Grade micrObial Sequences (FDA-ARGOS): Supporting development and validation of Infectious Disease Dx tests.</title>
        <authorList>
            <person name="Minogue T."/>
            <person name="Wolcott M."/>
            <person name="Wasieloski L."/>
            <person name="Aguilar W."/>
            <person name="Moore D."/>
            <person name="Tallon L."/>
            <person name="Sadzewicz L."/>
            <person name="Ott S."/>
            <person name="Zhao X."/>
            <person name="Nagaraj S."/>
            <person name="Vavikolanu K."/>
            <person name="Aluvathingal J."/>
            <person name="Nadendla S."/>
            <person name="Sichtig H."/>
        </authorList>
    </citation>
    <scope>NUCLEOTIDE SEQUENCE [LARGE SCALE GENOMIC DNA]</scope>
    <source>
        <strain evidence="3">FDAARGOS_390</strain>
    </source>
</reference>
<accession>A0A2A7SFW2</accession>
<dbReference type="AlphaFoldDB" id="A0A2A7SFW2"/>
<evidence type="ECO:0000313" key="3">
    <source>
        <dbReference type="Proteomes" id="UP000220629"/>
    </source>
</evidence>
<dbReference type="Pfam" id="PF21880">
    <property type="entry name" value="DUF6916"/>
    <property type="match status" value="1"/>
</dbReference>
<evidence type="ECO:0000313" key="2">
    <source>
        <dbReference type="EMBL" id="PEH42426.1"/>
    </source>
</evidence>
<organism evidence="2 3">
    <name type="scientific">Burkholderia gladioli</name>
    <name type="common">Pseudomonas marginata</name>
    <name type="synonym">Phytomonas marginata</name>
    <dbReference type="NCBI Taxonomy" id="28095"/>
    <lineage>
        <taxon>Bacteria</taxon>
        <taxon>Pseudomonadati</taxon>
        <taxon>Pseudomonadota</taxon>
        <taxon>Betaproteobacteria</taxon>
        <taxon>Burkholderiales</taxon>
        <taxon>Burkholderiaceae</taxon>
        <taxon>Burkholderia</taxon>
    </lineage>
</organism>
<dbReference type="EMBL" id="PDDY01000001">
    <property type="protein sequence ID" value="PEH42426.1"/>
    <property type="molecule type" value="Genomic_DNA"/>
</dbReference>
<name>A0A2A7SFW2_BURGA</name>
<evidence type="ECO:0000259" key="1">
    <source>
        <dbReference type="Pfam" id="PF21880"/>
    </source>
</evidence>
<sequence>MSALPTHDELVQLLGQVLTIETADEAALPLTQTRLTDAPAGLPMDSSYDCYLAHFELPVNVRLPQDTYRFRVPDGRHWLLFASPTRPLASGAGMLCAVIHRKKSDDQAATGLATPHA</sequence>
<feature type="domain" description="DUF6916" evidence="1">
    <location>
        <begin position="6"/>
        <end position="91"/>
    </location>
</feature>
<gene>
    <name evidence="2" type="ORF">CRM94_09855</name>
</gene>
<dbReference type="RefSeq" id="WP_098152219.1">
    <property type="nucleotide sequence ID" value="NZ_CADEQK010000017.1"/>
</dbReference>
<protein>
    <recommendedName>
        <fullName evidence="1">DUF6916 domain-containing protein</fullName>
    </recommendedName>
</protein>
<comment type="caution">
    <text evidence="2">The sequence shown here is derived from an EMBL/GenBank/DDBJ whole genome shotgun (WGS) entry which is preliminary data.</text>
</comment>